<dbReference type="SUPFAM" id="SSF81324">
    <property type="entry name" value="Voltage-gated potassium channels"/>
    <property type="match status" value="1"/>
</dbReference>
<protein>
    <submittedName>
        <fullName evidence="3">Ion channel</fullName>
    </submittedName>
</protein>
<dbReference type="InterPro" id="IPR013099">
    <property type="entry name" value="K_chnl_dom"/>
</dbReference>
<evidence type="ECO:0000313" key="4">
    <source>
        <dbReference type="Proteomes" id="UP000199365"/>
    </source>
</evidence>
<evidence type="ECO:0000256" key="1">
    <source>
        <dbReference type="SAM" id="Phobius"/>
    </source>
</evidence>
<evidence type="ECO:0000313" key="3">
    <source>
        <dbReference type="EMBL" id="SDR61085.1"/>
    </source>
</evidence>
<dbReference type="RefSeq" id="WP_090812133.1">
    <property type="nucleotide sequence ID" value="NZ_FNKX01000004.1"/>
</dbReference>
<feature type="transmembrane region" description="Helical" evidence="1">
    <location>
        <begin position="18"/>
        <end position="37"/>
    </location>
</feature>
<dbReference type="Proteomes" id="UP000199365">
    <property type="component" value="Unassembled WGS sequence"/>
</dbReference>
<dbReference type="EMBL" id="FNKX01000004">
    <property type="protein sequence ID" value="SDR61085.1"/>
    <property type="molecule type" value="Genomic_DNA"/>
</dbReference>
<keyword evidence="1" id="KW-0472">Membrane</keyword>
<sequence>MGIGATRDSLSHIFFQRCFWLFVVLLVLIGAVSFVPASDHGRLIVNGVNMFLLIATVAAVGRTTLSFLIALLLAVPAVWFQYLGLWRDSDTDLAWSWMFSAALYFMTTAYLLRYVFQPRIMTQDKLFGAAAAYLLIGVLWAYLYAMIGFVYPQSYMIVGQPGRLVYADALYLSITVLTSTGFGDITPLTRPARGICMIEQITGALFVAILIARLAGVYPPRESYIDDRAP</sequence>
<feature type="domain" description="Potassium channel" evidence="2">
    <location>
        <begin position="154"/>
        <end position="215"/>
    </location>
</feature>
<reference evidence="4" key="1">
    <citation type="submission" date="2016-10" db="EMBL/GenBank/DDBJ databases">
        <authorList>
            <person name="Varghese N."/>
            <person name="Submissions S."/>
        </authorList>
    </citation>
    <scope>NUCLEOTIDE SEQUENCE [LARGE SCALE GENOMIC DNA]</scope>
    <source>
        <strain evidence="4">DUS833</strain>
    </source>
</reference>
<name>A0A1H1KH43_9BURK</name>
<feature type="transmembrane region" description="Helical" evidence="1">
    <location>
        <begin position="43"/>
        <end position="60"/>
    </location>
</feature>
<keyword evidence="1" id="KW-1133">Transmembrane helix</keyword>
<dbReference type="Gene3D" id="1.10.287.70">
    <property type="match status" value="1"/>
</dbReference>
<dbReference type="Pfam" id="PF07885">
    <property type="entry name" value="Ion_trans_2"/>
    <property type="match status" value="1"/>
</dbReference>
<dbReference type="STRING" id="157910.SAMN05445850_7544"/>
<feature type="transmembrane region" description="Helical" evidence="1">
    <location>
        <begin position="65"/>
        <end position="82"/>
    </location>
</feature>
<proteinExistence type="predicted"/>
<dbReference type="AlphaFoldDB" id="A0A1H1KH43"/>
<keyword evidence="1" id="KW-0812">Transmembrane</keyword>
<evidence type="ECO:0000259" key="2">
    <source>
        <dbReference type="Pfam" id="PF07885"/>
    </source>
</evidence>
<organism evidence="3 4">
    <name type="scientific">Paraburkholderia tuberum</name>
    <dbReference type="NCBI Taxonomy" id="157910"/>
    <lineage>
        <taxon>Bacteria</taxon>
        <taxon>Pseudomonadati</taxon>
        <taxon>Pseudomonadota</taxon>
        <taxon>Betaproteobacteria</taxon>
        <taxon>Burkholderiales</taxon>
        <taxon>Burkholderiaceae</taxon>
        <taxon>Paraburkholderia</taxon>
    </lineage>
</organism>
<feature type="transmembrane region" description="Helical" evidence="1">
    <location>
        <begin position="126"/>
        <end position="149"/>
    </location>
</feature>
<keyword evidence="4" id="KW-1185">Reference proteome</keyword>
<feature type="transmembrane region" description="Helical" evidence="1">
    <location>
        <begin position="169"/>
        <end position="189"/>
    </location>
</feature>
<gene>
    <name evidence="3" type="ORF">SAMN05445850_7544</name>
</gene>
<accession>A0A1H1KH43</accession>
<feature type="transmembrane region" description="Helical" evidence="1">
    <location>
        <begin position="201"/>
        <end position="218"/>
    </location>
</feature>
<feature type="transmembrane region" description="Helical" evidence="1">
    <location>
        <begin position="94"/>
        <end position="114"/>
    </location>
</feature>